<evidence type="ECO:0000313" key="2">
    <source>
        <dbReference type="EMBL" id="BBI92247.1"/>
    </source>
</evidence>
<evidence type="ECO:0000313" key="3">
    <source>
        <dbReference type="Proteomes" id="UP000324392"/>
    </source>
</evidence>
<protein>
    <recommendedName>
        <fullName evidence="4">Pili assembly chaperone</fullName>
    </recommendedName>
</protein>
<name>A0A455VGK7_9GAMM</name>
<dbReference type="RefSeq" id="WP_149590763.1">
    <property type="nucleotide sequence ID" value="NZ_AP019531.1"/>
</dbReference>
<accession>A0A455VGK7</accession>
<evidence type="ECO:0008006" key="4">
    <source>
        <dbReference type="Google" id="ProtNLM"/>
    </source>
</evidence>
<keyword evidence="1" id="KW-0812">Transmembrane</keyword>
<gene>
    <name evidence="2" type="ORF">SSYIS1_18860</name>
</gene>
<organism evidence="2 3">
    <name type="scientific">Serratia symbiotica</name>
    <dbReference type="NCBI Taxonomy" id="138074"/>
    <lineage>
        <taxon>Bacteria</taxon>
        <taxon>Pseudomonadati</taxon>
        <taxon>Pseudomonadota</taxon>
        <taxon>Gammaproteobacteria</taxon>
        <taxon>Enterobacterales</taxon>
        <taxon>Yersiniaceae</taxon>
        <taxon>Serratia</taxon>
    </lineage>
</organism>
<dbReference type="EMBL" id="AP019531">
    <property type="protein sequence ID" value="BBI92247.1"/>
    <property type="molecule type" value="Genomic_DNA"/>
</dbReference>
<dbReference type="AlphaFoldDB" id="A0A455VGK7"/>
<dbReference type="Proteomes" id="UP000324392">
    <property type="component" value="Chromosome"/>
</dbReference>
<sequence>MQQCIVVAALLFWFALSGLVSHVYTAQAPRGGLFIVWPLIFSLPFQLRVLGRAERLFRTSLTLISRRRRRAWVHLAPWQPTTNLTPEQLRAFWCSVNASTCRALADNHTVIVSSHLLTGSRVRRLLAHLTENAYPVRHRVFNVPFSPAARAVMQLEILFRQWRWRSPARTQWPVMVIRNHSSDAGK</sequence>
<evidence type="ECO:0000256" key="1">
    <source>
        <dbReference type="SAM" id="Phobius"/>
    </source>
</evidence>
<keyword evidence="1" id="KW-1133">Transmembrane helix</keyword>
<feature type="transmembrane region" description="Helical" evidence="1">
    <location>
        <begin position="31"/>
        <end position="50"/>
    </location>
</feature>
<proteinExistence type="predicted"/>
<reference evidence="2 3" key="1">
    <citation type="submission" date="2019-03" db="EMBL/GenBank/DDBJ databases">
        <title>The genome sequence of Candidatus Serratia symbiotica strain IS.</title>
        <authorList>
            <person name="Nikoh N."/>
            <person name="Koga R."/>
            <person name="Oshima K."/>
            <person name="Hattori M."/>
            <person name="Fukatsu T."/>
        </authorList>
    </citation>
    <scope>NUCLEOTIDE SEQUENCE [LARGE SCALE GENOMIC DNA]</scope>
    <source>
        <strain evidence="2 3">IS</strain>
    </source>
</reference>
<keyword evidence="1" id="KW-0472">Membrane</keyword>